<dbReference type="CDD" id="cd06261">
    <property type="entry name" value="TM_PBP2"/>
    <property type="match status" value="1"/>
</dbReference>
<feature type="transmembrane region" description="Helical" evidence="9">
    <location>
        <begin position="219"/>
        <end position="238"/>
    </location>
</feature>
<dbReference type="NCBIfam" id="TIGR02141">
    <property type="entry name" value="modB_ABC"/>
    <property type="match status" value="1"/>
</dbReference>
<dbReference type="EMBL" id="UESZ01000001">
    <property type="protein sequence ID" value="SSA35319.1"/>
    <property type="molecule type" value="Genomic_DNA"/>
</dbReference>
<gene>
    <name evidence="12" type="ORF">SAMN04489750_2670</name>
</gene>
<sequence>MGLALLAIPLASLLIRVSWTSLGPDLQTAGAKDAIWLSIRTTLTTVVLCLLLGTPLAWVLARSEGRWVPWVRAVVTVPLVLPPAVGGVALLLAWGRTGVIGGPLYDWFGWRLPYNWTRVVIAEVFVALPFFVLAVEGAMRSLDPRYDDIASTLGATPTRTFSRVVIPQVLPGIAAGAMLAWARALGEFGATITFAGSFPGTTQTAPLAVYQALDIDQNAATALAVIMLLVCVVVLAALRGKWLR</sequence>
<dbReference type="InterPro" id="IPR011867">
    <property type="entry name" value="ModB_ABC"/>
</dbReference>
<name>A0A2Y8ZYM0_9MICO</name>
<protein>
    <recommendedName>
        <fullName evidence="10">Molybdenum transport system permease</fullName>
    </recommendedName>
</protein>
<evidence type="ECO:0000256" key="5">
    <source>
        <dbReference type="ARBA" id="ARBA00022505"/>
    </source>
</evidence>
<evidence type="ECO:0000256" key="2">
    <source>
        <dbReference type="ARBA" id="ARBA00007069"/>
    </source>
</evidence>
<feature type="transmembrane region" description="Helical" evidence="9">
    <location>
        <begin position="164"/>
        <end position="182"/>
    </location>
</feature>
<evidence type="ECO:0000256" key="10">
    <source>
        <dbReference type="RuleBase" id="RU365097"/>
    </source>
</evidence>
<comment type="subcellular location">
    <subcellularLocation>
        <location evidence="1 9">Cell membrane</location>
        <topology evidence="1 9">Multi-pass membrane protein</topology>
    </subcellularLocation>
</comment>
<dbReference type="Proteomes" id="UP000250028">
    <property type="component" value="Unassembled WGS sequence"/>
</dbReference>
<keyword evidence="3 9" id="KW-0813">Transport</keyword>
<dbReference type="PROSITE" id="PS50928">
    <property type="entry name" value="ABC_TM1"/>
    <property type="match status" value="1"/>
</dbReference>
<evidence type="ECO:0000259" key="11">
    <source>
        <dbReference type="PROSITE" id="PS50928"/>
    </source>
</evidence>
<evidence type="ECO:0000313" key="12">
    <source>
        <dbReference type="EMBL" id="SSA35319.1"/>
    </source>
</evidence>
<evidence type="ECO:0000256" key="3">
    <source>
        <dbReference type="ARBA" id="ARBA00022448"/>
    </source>
</evidence>
<dbReference type="Gene3D" id="1.10.3720.10">
    <property type="entry name" value="MetI-like"/>
    <property type="match status" value="1"/>
</dbReference>
<dbReference type="GO" id="GO:0005886">
    <property type="term" value="C:plasma membrane"/>
    <property type="evidence" value="ECO:0007669"/>
    <property type="project" value="UniProtKB-SubCell"/>
</dbReference>
<accession>A0A2Y8ZYM0</accession>
<organism evidence="12 13">
    <name type="scientific">Branchiibius hedensis</name>
    <dbReference type="NCBI Taxonomy" id="672460"/>
    <lineage>
        <taxon>Bacteria</taxon>
        <taxon>Bacillati</taxon>
        <taxon>Actinomycetota</taxon>
        <taxon>Actinomycetes</taxon>
        <taxon>Micrococcales</taxon>
        <taxon>Dermacoccaceae</taxon>
        <taxon>Branchiibius</taxon>
    </lineage>
</organism>
<dbReference type="AlphaFoldDB" id="A0A2Y8ZYM0"/>
<evidence type="ECO:0000256" key="6">
    <source>
        <dbReference type="ARBA" id="ARBA00022692"/>
    </source>
</evidence>
<evidence type="ECO:0000256" key="8">
    <source>
        <dbReference type="ARBA" id="ARBA00023136"/>
    </source>
</evidence>
<dbReference type="SUPFAM" id="SSF161098">
    <property type="entry name" value="MetI-like"/>
    <property type="match status" value="1"/>
</dbReference>
<feature type="transmembrane region" description="Helical" evidence="9">
    <location>
        <begin position="73"/>
        <end position="95"/>
    </location>
</feature>
<proteinExistence type="inferred from homology"/>
<keyword evidence="5 10" id="KW-0500">Molybdenum</keyword>
<feature type="transmembrane region" description="Helical" evidence="9">
    <location>
        <begin position="36"/>
        <end position="61"/>
    </location>
</feature>
<comment type="similarity">
    <text evidence="2 10">Belongs to the binding-protein-dependent transport system permease family. CysTW subfamily.</text>
</comment>
<dbReference type="Pfam" id="PF00528">
    <property type="entry name" value="BPD_transp_1"/>
    <property type="match status" value="1"/>
</dbReference>
<keyword evidence="4 10" id="KW-1003">Cell membrane</keyword>
<reference evidence="13" key="1">
    <citation type="submission" date="2016-10" db="EMBL/GenBank/DDBJ databases">
        <authorList>
            <person name="Varghese N."/>
            <person name="Submissions S."/>
        </authorList>
    </citation>
    <scope>NUCLEOTIDE SEQUENCE [LARGE SCALE GENOMIC DNA]</scope>
    <source>
        <strain evidence="13">DSM 22951</strain>
    </source>
</reference>
<comment type="function">
    <text evidence="10">Part of the binding-protein-dependent transport system for molybdenum; probably responsible for the translocation of the substrate across the membrane.</text>
</comment>
<evidence type="ECO:0000256" key="4">
    <source>
        <dbReference type="ARBA" id="ARBA00022475"/>
    </source>
</evidence>
<evidence type="ECO:0000313" key="13">
    <source>
        <dbReference type="Proteomes" id="UP000250028"/>
    </source>
</evidence>
<keyword evidence="13" id="KW-1185">Reference proteome</keyword>
<dbReference type="PANTHER" id="PTHR30183">
    <property type="entry name" value="MOLYBDENUM TRANSPORT SYSTEM PERMEASE PROTEIN MODB"/>
    <property type="match status" value="1"/>
</dbReference>
<evidence type="ECO:0000256" key="9">
    <source>
        <dbReference type="RuleBase" id="RU363032"/>
    </source>
</evidence>
<evidence type="ECO:0000256" key="1">
    <source>
        <dbReference type="ARBA" id="ARBA00004651"/>
    </source>
</evidence>
<dbReference type="InterPro" id="IPR035906">
    <property type="entry name" value="MetI-like_sf"/>
</dbReference>
<dbReference type="GO" id="GO:0015098">
    <property type="term" value="F:molybdate ion transmembrane transporter activity"/>
    <property type="evidence" value="ECO:0007669"/>
    <property type="project" value="UniProtKB-UniRule"/>
</dbReference>
<feature type="transmembrane region" description="Helical" evidence="9">
    <location>
        <begin position="115"/>
        <end position="135"/>
    </location>
</feature>
<dbReference type="InterPro" id="IPR000515">
    <property type="entry name" value="MetI-like"/>
</dbReference>
<keyword evidence="6 9" id="KW-0812">Transmembrane</keyword>
<keyword evidence="7 9" id="KW-1133">Transmembrane helix</keyword>
<evidence type="ECO:0000256" key="7">
    <source>
        <dbReference type="ARBA" id="ARBA00022989"/>
    </source>
</evidence>
<feature type="domain" description="ABC transmembrane type-1" evidence="11">
    <location>
        <begin position="35"/>
        <end position="238"/>
    </location>
</feature>
<keyword evidence="8 9" id="KW-0472">Membrane</keyword>
<dbReference type="PANTHER" id="PTHR30183:SF3">
    <property type="entry name" value="MOLYBDENUM TRANSPORT SYSTEM PERMEASE PROTEIN MODB"/>
    <property type="match status" value="1"/>
</dbReference>